<evidence type="ECO:0000256" key="1">
    <source>
        <dbReference type="ARBA" id="ARBA00001966"/>
    </source>
</evidence>
<keyword evidence="5" id="KW-0411">Iron-sulfur</keyword>
<keyword evidence="2" id="KW-0949">S-adenosyl-L-methionine</keyword>
<reference evidence="7" key="1">
    <citation type="journal article" date="2015" name="Nature">
        <title>Complex archaea that bridge the gap between prokaryotes and eukaryotes.</title>
        <authorList>
            <person name="Spang A."/>
            <person name="Saw J.H."/>
            <person name="Jorgensen S.L."/>
            <person name="Zaremba-Niedzwiedzka K."/>
            <person name="Martijn J."/>
            <person name="Lind A.E."/>
            <person name="van Eijk R."/>
            <person name="Schleper C."/>
            <person name="Guy L."/>
            <person name="Ettema T.J."/>
        </authorList>
    </citation>
    <scope>NUCLEOTIDE SEQUENCE</scope>
</reference>
<dbReference type="SFLD" id="SFLDG01082">
    <property type="entry name" value="B12-binding_domain_containing"/>
    <property type="match status" value="1"/>
</dbReference>
<dbReference type="GO" id="GO:0046872">
    <property type="term" value="F:metal ion binding"/>
    <property type="evidence" value="ECO:0007669"/>
    <property type="project" value="UniProtKB-KW"/>
</dbReference>
<evidence type="ECO:0000313" key="7">
    <source>
        <dbReference type="EMBL" id="KKM16853.1"/>
    </source>
</evidence>
<feature type="domain" description="Radical SAM core" evidence="6">
    <location>
        <begin position="141"/>
        <end position="387"/>
    </location>
</feature>
<gene>
    <name evidence="7" type="ORF">LCGC14_1681620</name>
</gene>
<proteinExistence type="predicted"/>
<evidence type="ECO:0000256" key="3">
    <source>
        <dbReference type="ARBA" id="ARBA00022723"/>
    </source>
</evidence>
<dbReference type="Gene3D" id="3.80.30.20">
    <property type="entry name" value="tm_1862 like domain"/>
    <property type="match status" value="1"/>
</dbReference>
<dbReference type="PROSITE" id="PS51918">
    <property type="entry name" value="RADICAL_SAM"/>
    <property type="match status" value="1"/>
</dbReference>
<dbReference type="PANTHER" id="PTHR43409:SF7">
    <property type="entry name" value="BLL1977 PROTEIN"/>
    <property type="match status" value="1"/>
</dbReference>
<evidence type="ECO:0000259" key="6">
    <source>
        <dbReference type="PROSITE" id="PS51918"/>
    </source>
</evidence>
<dbReference type="InterPro" id="IPR006638">
    <property type="entry name" value="Elp3/MiaA/NifB-like_rSAM"/>
</dbReference>
<dbReference type="InterPro" id="IPR023404">
    <property type="entry name" value="rSAM_horseshoe"/>
</dbReference>
<dbReference type="AlphaFoldDB" id="A0A0F9K3X7"/>
<dbReference type="Gene3D" id="3.40.50.280">
    <property type="entry name" value="Cobalamin-binding domain"/>
    <property type="match status" value="1"/>
</dbReference>
<keyword evidence="4" id="KW-0408">Iron</keyword>
<organism evidence="7">
    <name type="scientific">marine sediment metagenome</name>
    <dbReference type="NCBI Taxonomy" id="412755"/>
    <lineage>
        <taxon>unclassified sequences</taxon>
        <taxon>metagenomes</taxon>
        <taxon>ecological metagenomes</taxon>
    </lineage>
</organism>
<dbReference type="PANTHER" id="PTHR43409">
    <property type="entry name" value="ANAEROBIC MAGNESIUM-PROTOPORPHYRIN IX MONOMETHYL ESTER CYCLASE-RELATED"/>
    <property type="match status" value="1"/>
</dbReference>
<dbReference type="GO" id="GO:0051536">
    <property type="term" value="F:iron-sulfur cluster binding"/>
    <property type="evidence" value="ECO:0007669"/>
    <property type="project" value="UniProtKB-KW"/>
</dbReference>
<name>A0A0F9K3X7_9ZZZZ</name>
<evidence type="ECO:0000256" key="5">
    <source>
        <dbReference type="ARBA" id="ARBA00023014"/>
    </source>
</evidence>
<keyword evidence="3" id="KW-0479">Metal-binding</keyword>
<comment type="cofactor">
    <cofactor evidence="1">
        <name>[4Fe-4S] cluster</name>
        <dbReference type="ChEBI" id="CHEBI:49883"/>
    </cofactor>
</comment>
<feature type="non-terminal residue" evidence="7">
    <location>
        <position position="1"/>
    </location>
</feature>
<dbReference type="EMBL" id="LAZR01014585">
    <property type="protein sequence ID" value="KKM16853.1"/>
    <property type="molecule type" value="Genomic_DNA"/>
</dbReference>
<comment type="caution">
    <text evidence="7">The sequence shown here is derived from an EMBL/GenBank/DDBJ whole genome shotgun (WGS) entry which is preliminary data.</text>
</comment>
<dbReference type="InterPro" id="IPR007197">
    <property type="entry name" value="rSAM"/>
</dbReference>
<dbReference type="SMART" id="SM00729">
    <property type="entry name" value="Elp3"/>
    <property type="match status" value="1"/>
</dbReference>
<accession>A0A0F9K3X7</accession>
<dbReference type="SUPFAM" id="SSF102114">
    <property type="entry name" value="Radical SAM enzymes"/>
    <property type="match status" value="1"/>
</dbReference>
<sequence length="419" mass="48826">HSVEVFDTTFYKTFDKTDDDYRHHTLQVKPADLSQYGVVPEECDTNEAFINRLDKVRPDIVMYSITENMWPIVEPLLKIAHVKNYHNMVGGPLPSAASEEIGAKEYVTTICIGDLERDINKYPYQNWELFSEKHLWRPIGGKVYKTGNFIISKGCPYKCTFCINEKLRSLNPRNYRKEMSIERAMSEILHFKHAYNLELINFHDETFLLMKEDRLVEFTRQYKNLIDLPFSIVTRTDTISDKYMKLIVDAGCINMSMSIECGNEETRRSILHRYQSNSSIITAFKVANSYPLRVSTSNIIGIPEEGRKEIFDTIKLNKICQPDSATVNMLYPYRGTWIRDYCIQKGYLKGNEMGSGVRAGSILKMPQITSEELWGIQRCFQLYMRFPHSRYKEIQKAETNDEIFEKLAEEYKNEFPNAG</sequence>
<dbReference type="GO" id="GO:0005829">
    <property type="term" value="C:cytosol"/>
    <property type="evidence" value="ECO:0007669"/>
    <property type="project" value="TreeGrafter"/>
</dbReference>
<evidence type="ECO:0000256" key="4">
    <source>
        <dbReference type="ARBA" id="ARBA00023004"/>
    </source>
</evidence>
<dbReference type="CDD" id="cd01335">
    <property type="entry name" value="Radical_SAM"/>
    <property type="match status" value="1"/>
</dbReference>
<dbReference type="SFLD" id="SFLDS00029">
    <property type="entry name" value="Radical_SAM"/>
    <property type="match status" value="1"/>
</dbReference>
<dbReference type="InterPro" id="IPR058240">
    <property type="entry name" value="rSAM_sf"/>
</dbReference>
<evidence type="ECO:0000256" key="2">
    <source>
        <dbReference type="ARBA" id="ARBA00022691"/>
    </source>
</evidence>
<protein>
    <recommendedName>
        <fullName evidence="6">Radical SAM core domain-containing protein</fullName>
    </recommendedName>
</protein>
<dbReference type="Pfam" id="PF04055">
    <property type="entry name" value="Radical_SAM"/>
    <property type="match status" value="1"/>
</dbReference>
<dbReference type="GO" id="GO:0003824">
    <property type="term" value="F:catalytic activity"/>
    <property type="evidence" value="ECO:0007669"/>
    <property type="project" value="InterPro"/>
</dbReference>
<dbReference type="InterPro" id="IPR051198">
    <property type="entry name" value="BchE-like"/>
</dbReference>